<dbReference type="InterPro" id="IPR000843">
    <property type="entry name" value="HTH_LacI"/>
</dbReference>
<sequence>MGSAIADVAARAGVSKATASRALSGKGYVAEATRKRVVQAAEEIGFVASPNAASLVTGKTKNIGVVIPFINRWFFGEILEAIEEALLNSGFDMTLYNLHPGSAERDRVFNFFLARKRFDGVIAVGVEPTAEEAGRLLRLGIPMVSVGAPVPGIRSLTIDDVAAARVATEHLLGLGHRRVLHIGGHVADPAENTVHNLRLAGYRQAMFAAGLASEARATQTTMSVPGGYDAGTHALSDATSRPSAIFAACDEIAIGVIIAARRIGIRVPGDLSVIGIDGHEYAEMFSLTTIEQRPREQGLAAVTDLLSAVGGEPCAPEVVDMPARLVVRASTAHVGVVADAV</sequence>
<dbReference type="PROSITE" id="PS50932">
    <property type="entry name" value="HTH_LACI_2"/>
    <property type="match status" value="1"/>
</dbReference>
<dbReference type="Gene3D" id="3.40.50.2300">
    <property type="match status" value="2"/>
</dbReference>
<evidence type="ECO:0000256" key="2">
    <source>
        <dbReference type="ARBA" id="ARBA00023125"/>
    </source>
</evidence>
<keyword evidence="6" id="KW-1185">Reference proteome</keyword>
<comment type="caution">
    <text evidence="5">The sequence shown here is derived from an EMBL/GenBank/DDBJ whole genome shotgun (WGS) entry which is preliminary data.</text>
</comment>
<dbReference type="Pfam" id="PF00356">
    <property type="entry name" value="LacI"/>
    <property type="match status" value="1"/>
</dbReference>
<keyword evidence="2" id="KW-0238">DNA-binding</keyword>
<name>A0A3L7A0P0_9MICO</name>
<dbReference type="Pfam" id="PF13377">
    <property type="entry name" value="Peripla_BP_3"/>
    <property type="match status" value="1"/>
</dbReference>
<evidence type="ECO:0000256" key="3">
    <source>
        <dbReference type="ARBA" id="ARBA00023163"/>
    </source>
</evidence>
<dbReference type="GO" id="GO:0000976">
    <property type="term" value="F:transcription cis-regulatory region binding"/>
    <property type="evidence" value="ECO:0007669"/>
    <property type="project" value="TreeGrafter"/>
</dbReference>
<keyword evidence="3" id="KW-0804">Transcription</keyword>
<evidence type="ECO:0000259" key="4">
    <source>
        <dbReference type="PROSITE" id="PS50932"/>
    </source>
</evidence>
<dbReference type="PROSITE" id="PS00356">
    <property type="entry name" value="HTH_LACI_1"/>
    <property type="match status" value="1"/>
</dbReference>
<proteinExistence type="predicted"/>
<feature type="domain" description="HTH lacI-type" evidence="4">
    <location>
        <begin position="5"/>
        <end position="57"/>
    </location>
</feature>
<dbReference type="EMBL" id="RCUV01000002">
    <property type="protein sequence ID" value="RLP73525.1"/>
    <property type="molecule type" value="Genomic_DNA"/>
</dbReference>
<dbReference type="PANTHER" id="PTHR30146:SF153">
    <property type="entry name" value="LACTOSE OPERON REPRESSOR"/>
    <property type="match status" value="1"/>
</dbReference>
<dbReference type="CDD" id="cd06267">
    <property type="entry name" value="PBP1_LacI_sugar_binding-like"/>
    <property type="match status" value="1"/>
</dbReference>
<dbReference type="SUPFAM" id="SSF47413">
    <property type="entry name" value="lambda repressor-like DNA-binding domains"/>
    <property type="match status" value="1"/>
</dbReference>
<reference evidence="5 6" key="1">
    <citation type="submission" date="2018-10" db="EMBL/GenBank/DDBJ databases">
        <authorList>
            <person name="Li J."/>
        </authorList>
    </citation>
    <scope>NUCLEOTIDE SEQUENCE [LARGE SCALE GENOMIC DNA]</scope>
    <source>
        <strain evidence="5 6">CCTCC AB209002</strain>
    </source>
</reference>
<dbReference type="SMART" id="SM00354">
    <property type="entry name" value="HTH_LACI"/>
    <property type="match status" value="1"/>
</dbReference>
<dbReference type="InterPro" id="IPR028082">
    <property type="entry name" value="Peripla_BP_I"/>
</dbReference>
<dbReference type="CDD" id="cd01392">
    <property type="entry name" value="HTH_LacI"/>
    <property type="match status" value="1"/>
</dbReference>
<dbReference type="Gene3D" id="1.10.260.40">
    <property type="entry name" value="lambda repressor-like DNA-binding domains"/>
    <property type="match status" value="1"/>
</dbReference>
<evidence type="ECO:0000256" key="1">
    <source>
        <dbReference type="ARBA" id="ARBA00023015"/>
    </source>
</evidence>
<dbReference type="SUPFAM" id="SSF53822">
    <property type="entry name" value="Periplasmic binding protein-like I"/>
    <property type="match status" value="1"/>
</dbReference>
<protein>
    <submittedName>
        <fullName evidence="5">LacI family transcriptional regulator</fullName>
    </submittedName>
</protein>
<keyword evidence="1" id="KW-0805">Transcription regulation</keyword>
<dbReference type="InterPro" id="IPR010982">
    <property type="entry name" value="Lambda_DNA-bd_dom_sf"/>
</dbReference>
<dbReference type="Proteomes" id="UP000270299">
    <property type="component" value="Unassembled WGS sequence"/>
</dbReference>
<dbReference type="AlphaFoldDB" id="A0A3L7A0P0"/>
<dbReference type="RefSeq" id="WP_121671688.1">
    <property type="nucleotide sequence ID" value="NZ_BMXM01000002.1"/>
</dbReference>
<dbReference type="GO" id="GO:0003700">
    <property type="term" value="F:DNA-binding transcription factor activity"/>
    <property type="evidence" value="ECO:0007669"/>
    <property type="project" value="TreeGrafter"/>
</dbReference>
<evidence type="ECO:0000313" key="5">
    <source>
        <dbReference type="EMBL" id="RLP73525.1"/>
    </source>
</evidence>
<dbReference type="PANTHER" id="PTHR30146">
    <property type="entry name" value="LACI-RELATED TRANSCRIPTIONAL REPRESSOR"/>
    <property type="match status" value="1"/>
</dbReference>
<dbReference type="OrthoDB" id="3510266at2"/>
<organism evidence="5 6">
    <name type="scientific">Mycetocola manganoxydans</name>
    <dbReference type="NCBI Taxonomy" id="699879"/>
    <lineage>
        <taxon>Bacteria</taxon>
        <taxon>Bacillati</taxon>
        <taxon>Actinomycetota</taxon>
        <taxon>Actinomycetes</taxon>
        <taxon>Micrococcales</taxon>
        <taxon>Microbacteriaceae</taxon>
        <taxon>Mycetocola</taxon>
    </lineage>
</organism>
<gene>
    <name evidence="5" type="ORF">D9V29_02270</name>
</gene>
<evidence type="ECO:0000313" key="6">
    <source>
        <dbReference type="Proteomes" id="UP000270299"/>
    </source>
</evidence>
<accession>A0A3L7A0P0</accession>
<dbReference type="InterPro" id="IPR046335">
    <property type="entry name" value="LacI/GalR-like_sensor"/>
</dbReference>